<comment type="catalytic activity">
    <reaction evidence="6">
        <text>a 1,2-diacyl-sn-glycero-3-phospho-(1D-myo-inositol) + ATP = a 1,2-diacyl-sn-glycero-3-phospho-(1D-myo-inositol-3-phosphate) + ADP + H(+)</text>
        <dbReference type="Rhea" id="RHEA:12709"/>
        <dbReference type="ChEBI" id="CHEBI:15378"/>
        <dbReference type="ChEBI" id="CHEBI:30616"/>
        <dbReference type="ChEBI" id="CHEBI:57880"/>
        <dbReference type="ChEBI" id="CHEBI:58088"/>
        <dbReference type="ChEBI" id="CHEBI:456216"/>
        <dbReference type="EC" id="2.7.1.137"/>
    </reaction>
    <physiologicalReaction direction="left-to-right" evidence="6">
        <dbReference type="Rhea" id="RHEA:12710"/>
    </physiologicalReaction>
</comment>
<dbReference type="PROSITE" id="PS50195">
    <property type="entry name" value="PX"/>
    <property type="match status" value="1"/>
</dbReference>
<feature type="domain" description="C2" evidence="10">
    <location>
        <begin position="1323"/>
        <end position="1444"/>
    </location>
</feature>
<evidence type="ECO:0000256" key="4">
    <source>
        <dbReference type="ARBA" id="ARBA00022840"/>
    </source>
</evidence>
<protein>
    <submittedName>
        <fullName evidence="16">DgyrCDS9772</fullName>
    </submittedName>
</protein>
<dbReference type="GO" id="GO:0005886">
    <property type="term" value="C:plasma membrane"/>
    <property type="evidence" value="ECO:0007669"/>
    <property type="project" value="TreeGrafter"/>
</dbReference>
<evidence type="ECO:0000259" key="13">
    <source>
        <dbReference type="PROSITE" id="PS51545"/>
    </source>
</evidence>
<reference evidence="16 17" key="1">
    <citation type="submission" date="2020-08" db="EMBL/GenBank/DDBJ databases">
        <authorList>
            <person name="Hejnol A."/>
        </authorList>
    </citation>
    <scope>NUCLEOTIDE SEQUENCE [LARGE SCALE GENOMIC DNA]</scope>
</reference>
<dbReference type="GO" id="GO:0016477">
    <property type="term" value="P:cell migration"/>
    <property type="evidence" value="ECO:0007669"/>
    <property type="project" value="TreeGrafter"/>
</dbReference>
<evidence type="ECO:0000256" key="7">
    <source>
        <dbReference type="ARBA" id="ARBA00029297"/>
    </source>
</evidence>
<dbReference type="Pfam" id="PF00792">
    <property type="entry name" value="PI3K_C2"/>
    <property type="match status" value="1"/>
</dbReference>
<dbReference type="PROSITE" id="PS00916">
    <property type="entry name" value="PI3_4_KINASE_2"/>
    <property type="match status" value="1"/>
</dbReference>
<dbReference type="InterPro" id="IPR036940">
    <property type="entry name" value="PI3/4_kinase_cat_sf"/>
</dbReference>
<dbReference type="InterPro" id="IPR015433">
    <property type="entry name" value="PI3/4_kinase"/>
</dbReference>
<comment type="caution">
    <text evidence="16">The sequence shown here is derived from an EMBL/GenBank/DDBJ whole genome shotgun (WGS) entry which is preliminary data.</text>
</comment>
<dbReference type="InterPro" id="IPR001683">
    <property type="entry name" value="PX_dom"/>
</dbReference>
<dbReference type="InterPro" id="IPR036871">
    <property type="entry name" value="PX_dom_sf"/>
</dbReference>
<evidence type="ECO:0000256" key="3">
    <source>
        <dbReference type="ARBA" id="ARBA00022777"/>
    </source>
</evidence>
<dbReference type="SUPFAM" id="SSF49562">
    <property type="entry name" value="C2 domain (Calcium/lipid-binding domain, CaLB)"/>
    <property type="match status" value="2"/>
</dbReference>
<feature type="domain" description="PI3K-RBD" evidence="14">
    <location>
        <begin position="166"/>
        <end position="267"/>
    </location>
</feature>
<dbReference type="GO" id="GO:0016303">
    <property type="term" value="F:1-phosphatidylinositol-3-kinase activity"/>
    <property type="evidence" value="ECO:0007669"/>
    <property type="project" value="UniProtKB-EC"/>
</dbReference>
<dbReference type="SUPFAM" id="SSF48371">
    <property type="entry name" value="ARM repeat"/>
    <property type="match status" value="1"/>
</dbReference>
<dbReference type="PROSITE" id="PS00915">
    <property type="entry name" value="PI3_4_KINASE_1"/>
    <property type="match status" value="1"/>
</dbReference>
<dbReference type="GO" id="GO:0005737">
    <property type="term" value="C:cytoplasm"/>
    <property type="evidence" value="ECO:0007669"/>
    <property type="project" value="TreeGrafter"/>
</dbReference>
<feature type="domain" description="PI3K/PI4K catalytic" evidence="12">
    <location>
        <begin position="846"/>
        <end position="1138"/>
    </location>
</feature>
<dbReference type="InterPro" id="IPR029071">
    <property type="entry name" value="Ubiquitin-like_domsf"/>
</dbReference>
<dbReference type="GO" id="GO:0048015">
    <property type="term" value="P:phosphatidylinositol-mediated signaling"/>
    <property type="evidence" value="ECO:0007669"/>
    <property type="project" value="TreeGrafter"/>
</dbReference>
<feature type="domain" description="C2 PI3K-type" evidence="15">
    <location>
        <begin position="431"/>
        <end position="593"/>
    </location>
</feature>
<dbReference type="Pfam" id="PF00613">
    <property type="entry name" value="PI3Ka"/>
    <property type="match status" value="1"/>
</dbReference>
<dbReference type="SMART" id="SM00239">
    <property type="entry name" value="C2"/>
    <property type="match status" value="1"/>
</dbReference>
<dbReference type="InterPro" id="IPR000008">
    <property type="entry name" value="C2_dom"/>
</dbReference>
<dbReference type="InterPro" id="IPR011009">
    <property type="entry name" value="Kinase-like_dom_sf"/>
</dbReference>
<dbReference type="GO" id="GO:0005524">
    <property type="term" value="F:ATP binding"/>
    <property type="evidence" value="ECO:0007669"/>
    <property type="project" value="UniProtKB-KW"/>
</dbReference>
<name>A0A7I8W397_9ANNE</name>
<gene>
    <name evidence="16" type="ORF">DGYR_LOCUS9223</name>
</gene>
<dbReference type="GO" id="GO:0035005">
    <property type="term" value="F:1-phosphatidylinositol-4-phosphate 3-kinase activity"/>
    <property type="evidence" value="ECO:0007669"/>
    <property type="project" value="UniProtKB-EC"/>
</dbReference>
<dbReference type="InterPro" id="IPR042236">
    <property type="entry name" value="PI3K_accessory_sf"/>
</dbReference>
<dbReference type="OrthoDB" id="67688at2759"/>
<dbReference type="InterPro" id="IPR000341">
    <property type="entry name" value="PI3K_Ras-bd_dom"/>
</dbReference>
<dbReference type="PROSITE" id="PS51546">
    <property type="entry name" value="PI3K_RBD"/>
    <property type="match status" value="1"/>
</dbReference>
<evidence type="ECO:0000256" key="5">
    <source>
        <dbReference type="ARBA" id="ARBA00023098"/>
    </source>
</evidence>
<dbReference type="InterPro" id="IPR018936">
    <property type="entry name" value="PI3/4_kinase_CS"/>
</dbReference>
<keyword evidence="17" id="KW-1185">Reference proteome</keyword>
<dbReference type="Gene3D" id="1.25.40.70">
    <property type="entry name" value="Phosphatidylinositol 3-kinase, accessory domain (PIK)"/>
    <property type="match status" value="1"/>
</dbReference>
<sequence>MPTKRSSPRKKDLELRQVGSWGPTTMGSLDESKSWNPFDEVNEESNNEVLAYSNYWNTPKYEKSYFEAGYCNVIFVDQMETFLADDFRPSTPNDASEQVCQIRELERQRILGERKVRNSIELVELELKGRDVFDSENEERRKFSVLEPTYEELVQSSSVSGRDLFYRNIVEEIKRNDCSCEECALVHQGVVLASSRTIISDGVINLTISTELSADRTIILENVRQTKYALKVSDRCEYLQSNKFLGEFDYVQWCRTFNQEVRLSLVHVTSVDTTLKRNREKFNSKMITEDDIRIVTALEKFHRDQINSNTSIQFLELNAFLKRFYEDLNHFRNYTLDIFQQTSQVDDLVSAVARAKDFLSYFDLSNLDWIIEDIKTKLENSSPPKSLAGVVECLNELTESIKSYTQLYCRLMGYTFDFASEIDKPLNDQISLEDFKICIKSIYLKFTKKPDMNDDSLLNYESYAVHCGLYYGGKRIRLSNQANLRTDFVEKREDNLINFNVELNFEYPIGRLPLESRIYVALIGSRTSQESSTKKVVAAGNVQIFDHERKLLQGSHMFGLWPAISDSYVDAFGTNLSSFDSKYRSVLIHINFESFDENFCFPDVQPNMNLFCPVPVDELNCRRYEEIIDLIKSVPNVGRYLTDFPSALPLVLYSCNCWSADKLPEIYAMIKQWQPLPPIQALQLLLPHFPDKFIRTYAVNRLSSVSSDELKDILPQLVQAVKFETHHENDLVKLLLANASKNIRFTHDLYWLIKEASGDVRYRYRYSLLFTALLNLAGENIKTLFTNQENLASCLSILAEKVRENKEDKKAVDAILNKNLDKLTNRAEFKNLRLPLDIGMKVNGFINKSCGIFHSHTLPVKLAMHNTDSVTDPIFFIFKDGDDLRQDALVLQILNVMDHLWKSAGLDLAVVTFKCRQTDYKKGLIEFVTKSETLGRLHKMAGGAISGVFKKSSIYDWLVKQNTDVDSFYKSIENFTKSCAAYCVAMYILGVGDRHNDNIMIKKSGHMFHIDFGKYLGETEKMFNVNRDRAPFIMTQEMKYVINYGAESTENFQTFIDYCSAAFNILRADQSFLLSLFALMQQSGIPNINESAIKFIYEQLNYSFTDVKRREGRKRIRNDVDGTEYFTRLIMMSLNEWFTSANFIAHNLANLRGGLKTTGILSFHHEVFSMTDNRIVDVFVQRVQTQIKAEKKRFVYVLSVKKCKSQAPSYIYRSYSEIRELRDKVCSLFTQLERILPQFPSRFLRNETQSFYEEERSRVMQLFTLLFGAEDLVMKEIVKHDLIYTFCQPTLQDGILGAHSAIKDIVTADCMKLTCDEDEHLHGQGYVKFSVYFEAADILTIFVQHAKELPLRGATQLNPYIKVYIRPDDKKDSKRKTRTVINSRYPTFNEVFQYRTTKAELKRKTLSISVWNEVSIQRNYCVGEYRYRLNGELKDQYITDNEWKALSVAFKSK</sequence>
<dbReference type="Pfam" id="PF00454">
    <property type="entry name" value="PI3_PI4_kinase"/>
    <property type="match status" value="1"/>
</dbReference>
<keyword evidence="2" id="KW-0547">Nucleotide-binding</keyword>
<evidence type="ECO:0000313" key="17">
    <source>
        <dbReference type="Proteomes" id="UP000549394"/>
    </source>
</evidence>
<keyword evidence="1" id="KW-0808">Transferase</keyword>
<dbReference type="PROSITE" id="PS51545">
    <property type="entry name" value="PIK_HELICAL"/>
    <property type="match status" value="1"/>
</dbReference>
<dbReference type="InterPro" id="IPR016024">
    <property type="entry name" value="ARM-type_fold"/>
</dbReference>
<keyword evidence="5" id="KW-0443">Lipid metabolism</keyword>
<accession>A0A7I8W397</accession>
<dbReference type="GO" id="GO:0035091">
    <property type="term" value="F:phosphatidylinositol binding"/>
    <property type="evidence" value="ECO:0007669"/>
    <property type="project" value="InterPro"/>
</dbReference>
<organism evidence="16 17">
    <name type="scientific">Dimorphilus gyrociliatus</name>
    <dbReference type="NCBI Taxonomy" id="2664684"/>
    <lineage>
        <taxon>Eukaryota</taxon>
        <taxon>Metazoa</taxon>
        <taxon>Spiralia</taxon>
        <taxon>Lophotrochozoa</taxon>
        <taxon>Annelida</taxon>
        <taxon>Polychaeta</taxon>
        <taxon>Polychaeta incertae sedis</taxon>
        <taxon>Dinophilidae</taxon>
        <taxon>Dimorphilus</taxon>
    </lineage>
</organism>
<feature type="domain" description="PIK helical" evidence="13">
    <location>
        <begin position="596"/>
        <end position="776"/>
    </location>
</feature>
<dbReference type="Pfam" id="PF00794">
    <property type="entry name" value="PI3K_rbd"/>
    <property type="match status" value="1"/>
</dbReference>
<dbReference type="PROSITE" id="PS50004">
    <property type="entry name" value="C2"/>
    <property type="match status" value="1"/>
</dbReference>
<dbReference type="Gene3D" id="2.60.40.150">
    <property type="entry name" value="C2 domain"/>
    <property type="match status" value="2"/>
</dbReference>
<evidence type="ECO:0000256" key="8">
    <source>
        <dbReference type="PROSITE-ProRule" id="PRU00880"/>
    </source>
</evidence>
<dbReference type="InterPro" id="IPR001263">
    <property type="entry name" value="PI3K_accessory_dom"/>
</dbReference>
<evidence type="ECO:0000256" key="1">
    <source>
        <dbReference type="ARBA" id="ARBA00022679"/>
    </source>
</evidence>
<evidence type="ECO:0000259" key="11">
    <source>
        <dbReference type="PROSITE" id="PS50195"/>
    </source>
</evidence>
<dbReference type="SMART" id="SM00146">
    <property type="entry name" value="PI3Kc"/>
    <property type="match status" value="1"/>
</dbReference>
<dbReference type="PANTHER" id="PTHR10048:SF14">
    <property type="entry name" value="LD28067P"/>
    <property type="match status" value="1"/>
</dbReference>
<comment type="similarity">
    <text evidence="8">Belongs to the PI3/PI4-kinase family.</text>
</comment>
<dbReference type="PROSITE" id="PS51547">
    <property type="entry name" value="C2_PI3K"/>
    <property type="match status" value="1"/>
</dbReference>
<dbReference type="Proteomes" id="UP000549394">
    <property type="component" value="Unassembled WGS sequence"/>
</dbReference>
<feature type="region of interest" description="Disordered" evidence="9">
    <location>
        <begin position="1"/>
        <end position="34"/>
    </location>
</feature>
<dbReference type="GO" id="GO:0005942">
    <property type="term" value="C:phosphatidylinositol 3-kinase complex"/>
    <property type="evidence" value="ECO:0007669"/>
    <property type="project" value="TreeGrafter"/>
</dbReference>
<dbReference type="Pfam" id="PF00787">
    <property type="entry name" value="PX"/>
    <property type="match status" value="1"/>
</dbReference>
<dbReference type="SMART" id="SM00145">
    <property type="entry name" value="PI3Ka"/>
    <property type="match status" value="1"/>
</dbReference>
<proteinExistence type="inferred from homology"/>
<dbReference type="InterPro" id="IPR035892">
    <property type="entry name" value="C2_domain_sf"/>
</dbReference>
<dbReference type="Pfam" id="PF00168">
    <property type="entry name" value="C2"/>
    <property type="match status" value="1"/>
</dbReference>
<evidence type="ECO:0000259" key="10">
    <source>
        <dbReference type="PROSITE" id="PS50004"/>
    </source>
</evidence>
<dbReference type="Gene3D" id="3.10.20.770">
    <property type="match status" value="1"/>
</dbReference>
<dbReference type="GO" id="GO:0043491">
    <property type="term" value="P:phosphatidylinositol 3-kinase/protein kinase B signal transduction"/>
    <property type="evidence" value="ECO:0007669"/>
    <property type="project" value="TreeGrafter"/>
</dbReference>
<dbReference type="PROSITE" id="PS50290">
    <property type="entry name" value="PI3_4_KINASE_3"/>
    <property type="match status" value="1"/>
</dbReference>
<keyword evidence="3" id="KW-0418">Kinase</keyword>
<evidence type="ECO:0000256" key="6">
    <source>
        <dbReference type="ARBA" id="ARBA00023985"/>
    </source>
</evidence>
<keyword evidence="4" id="KW-0067">ATP-binding</keyword>
<dbReference type="InterPro" id="IPR002420">
    <property type="entry name" value="PI3K-type_C2_dom"/>
</dbReference>
<evidence type="ECO:0000313" key="16">
    <source>
        <dbReference type="EMBL" id="CAD5121239.1"/>
    </source>
</evidence>
<evidence type="ECO:0000256" key="9">
    <source>
        <dbReference type="SAM" id="MobiDB-lite"/>
    </source>
</evidence>
<evidence type="ECO:0000259" key="12">
    <source>
        <dbReference type="PROSITE" id="PS50290"/>
    </source>
</evidence>
<evidence type="ECO:0000259" key="14">
    <source>
        <dbReference type="PROSITE" id="PS51546"/>
    </source>
</evidence>
<dbReference type="Gene3D" id="3.30.1010.10">
    <property type="entry name" value="Phosphatidylinositol 3-kinase Catalytic Subunit, Chain A, domain 4"/>
    <property type="match status" value="1"/>
</dbReference>
<comment type="catalytic activity">
    <reaction evidence="7">
        <text>a 1,2-diacyl-sn-glycero-3-phospho-(1D-myo-inositol 4-phosphate) + ATP = a 1,2-diacyl-sn-glycero-3-phospho-(1D-myo-inositol-3,4-bisphosphate) + ADP + H(+)</text>
        <dbReference type="Rhea" id="RHEA:18373"/>
        <dbReference type="ChEBI" id="CHEBI:15378"/>
        <dbReference type="ChEBI" id="CHEBI:30616"/>
        <dbReference type="ChEBI" id="CHEBI:57658"/>
        <dbReference type="ChEBI" id="CHEBI:58178"/>
        <dbReference type="ChEBI" id="CHEBI:456216"/>
        <dbReference type="EC" id="2.7.1.154"/>
    </reaction>
    <physiologicalReaction direction="left-to-right" evidence="7">
        <dbReference type="Rhea" id="RHEA:18374"/>
    </physiologicalReaction>
</comment>
<feature type="domain" description="PX" evidence="11">
    <location>
        <begin position="1174"/>
        <end position="1294"/>
    </location>
</feature>
<dbReference type="Gene3D" id="3.30.1520.10">
    <property type="entry name" value="Phox-like domain"/>
    <property type="match status" value="1"/>
</dbReference>
<dbReference type="Gene3D" id="1.10.1070.11">
    <property type="entry name" value="Phosphatidylinositol 3-/4-kinase, catalytic domain"/>
    <property type="match status" value="1"/>
</dbReference>
<evidence type="ECO:0000256" key="2">
    <source>
        <dbReference type="ARBA" id="ARBA00022741"/>
    </source>
</evidence>
<dbReference type="PANTHER" id="PTHR10048">
    <property type="entry name" value="PHOSPHATIDYLINOSITOL KINASE"/>
    <property type="match status" value="1"/>
</dbReference>
<dbReference type="InterPro" id="IPR000403">
    <property type="entry name" value="PI3/4_kinase_cat_dom"/>
</dbReference>
<dbReference type="EMBL" id="CAJFCJ010000014">
    <property type="protein sequence ID" value="CAD5121239.1"/>
    <property type="molecule type" value="Genomic_DNA"/>
</dbReference>
<dbReference type="SUPFAM" id="SSF56112">
    <property type="entry name" value="Protein kinase-like (PK-like)"/>
    <property type="match status" value="1"/>
</dbReference>
<dbReference type="SUPFAM" id="SSF64268">
    <property type="entry name" value="PX domain"/>
    <property type="match status" value="1"/>
</dbReference>
<evidence type="ECO:0000259" key="15">
    <source>
        <dbReference type="PROSITE" id="PS51547"/>
    </source>
</evidence>
<dbReference type="SUPFAM" id="SSF54236">
    <property type="entry name" value="Ubiquitin-like"/>
    <property type="match status" value="1"/>
</dbReference>